<feature type="region of interest" description="Disordered" evidence="2">
    <location>
        <begin position="1049"/>
        <end position="1116"/>
    </location>
</feature>
<gene>
    <name evidence="4" type="ORF">A1O7_06133</name>
</gene>
<dbReference type="EMBL" id="AMGW01000004">
    <property type="protein sequence ID" value="EXJ58704.1"/>
    <property type="molecule type" value="Genomic_DNA"/>
</dbReference>
<dbReference type="PROSITE" id="PS50102">
    <property type="entry name" value="RRM"/>
    <property type="match status" value="1"/>
</dbReference>
<proteinExistence type="predicted"/>
<reference evidence="4 5" key="1">
    <citation type="submission" date="2013-03" db="EMBL/GenBank/DDBJ databases">
        <title>The Genome Sequence of Cladophialophora yegresii CBS 114405.</title>
        <authorList>
            <consortium name="The Broad Institute Genomics Platform"/>
            <person name="Cuomo C."/>
            <person name="de Hoog S."/>
            <person name="Gorbushina A."/>
            <person name="Walker B."/>
            <person name="Young S.K."/>
            <person name="Zeng Q."/>
            <person name="Gargeya S."/>
            <person name="Fitzgerald M."/>
            <person name="Haas B."/>
            <person name="Abouelleil A."/>
            <person name="Allen A.W."/>
            <person name="Alvarado L."/>
            <person name="Arachchi H.M."/>
            <person name="Berlin A.M."/>
            <person name="Chapman S.B."/>
            <person name="Gainer-Dewar J."/>
            <person name="Goldberg J."/>
            <person name="Griggs A."/>
            <person name="Gujja S."/>
            <person name="Hansen M."/>
            <person name="Howarth C."/>
            <person name="Imamovic A."/>
            <person name="Ireland A."/>
            <person name="Larimer J."/>
            <person name="McCowan C."/>
            <person name="Murphy C."/>
            <person name="Pearson M."/>
            <person name="Poon T.W."/>
            <person name="Priest M."/>
            <person name="Roberts A."/>
            <person name="Saif S."/>
            <person name="Shea T."/>
            <person name="Sisk P."/>
            <person name="Sykes S."/>
            <person name="Wortman J."/>
            <person name="Nusbaum C."/>
            <person name="Birren B."/>
        </authorList>
    </citation>
    <scope>NUCLEOTIDE SEQUENCE [LARGE SCALE GENOMIC DNA]</scope>
    <source>
        <strain evidence="4 5">CBS 114405</strain>
    </source>
</reference>
<dbReference type="OrthoDB" id="6133115at2759"/>
<evidence type="ECO:0000313" key="4">
    <source>
        <dbReference type="EMBL" id="EXJ58704.1"/>
    </source>
</evidence>
<sequence>MATSISSVLVDCLRCFNALTTRAELALYAAEVPTNLWTDELGRLRVWAANIGAHQTGQSSLDYRLRDASHIKAQTLKLLERLRRTLDDAEEFLTRGPEDDDNSSAADEDETELQQVYKGLVDTTDCLFQLSMIIRRPAQHDRLIGTKKLDATVFEPFDRQHVANKHPKAASIVVDRLGTAISRRRAALKYRERHHAKLAKGIERATGAEPLDHTSAADLDERRDAPSTLLSQTIATEFDETHIDYDEAASNSGASQTSYAPSLWENSGRITVPSIPKGGSYGKAFECPYCFFIVTVSNRRSWARHVLKDLMPYICVFPDCPTPNRLYDSRREWFHHLRTKHLPSFEPGEMGSCLLRCGESVPVVLLEGHLGRHLEELALFALPRVDTGDEENSDESQASIARAADLDEASSTSSNEAPGAAESASAAKEYIYIRMDGQVGNVHHVQLAEGLDTALTGTIYVHLREALQVGQRVVLSGMDGPFATNIRDIRRLGSPLPHNLSEKCQPSEKYFSMDADGYLSKDHDDYFSIDAPGIGRAVVGSPLLLVRDGDDEKQLMTRLRAWNKLQEERRPMEQVSEADSDSVVEGIEKPDPNDPVSFESPPRSQNDPEETFYSHDEHHDYRGSVESLVREPVQQGFRVVVSNVADSVSTDDLKQYMSQAGEVLSVVRLAEQSAIVEYATMEQVRQAILKFHDGVLMGLPITVREMFILKRSEKLVPMARPDDGVPEDIPEFDKDGNDTDPDDEESPPGQSHQFAGLESANSPLERAGRLWASFHSEWLPRCNDFLMNPPTTAEERAKAAQELHDGITANIKTKVYLIKPDTTETKGSLSSLLKKIDRVMSRLDEVGAVTGADDAARESPTTKPEESAPIRFTDAMNRQYVFPWELCNKWKGMEALVTQCLTQFEDLAQDFAAGYYDLLGPTKQIIRPQDWEDVIEPGMQITMQMWAPSFRFVLREQDASNLTVRAPMHRRKVPSVVSDQKSELSDAQEEYLPEDIDVYVMPKYRRRARSDPRVGVDNLVRPQNIETSVQQPLEDGFYYDLWSQTSLPGTPPTYEPLGDITVPQTGQRAEDIETPPDTSHTPYNPPPSPGQVGSTSQPLLEDAQREGYAQPQERIPTISTTADIHHTYNTQFEGILHPGRSGRHVQLPERTPNISTASDIHHTYNTQFEDVLHPGRSGRHDAAHPRPNTTPVAFEWKLSGETVYVSCSYDGWNSMYVLLEHQEDWPGKSRVLHLPPGRHRVLFHVDGEVETSPDLPTVMDSVLDLRVNYVDVAAVAQEDTGA</sequence>
<protein>
    <recommendedName>
        <fullName evidence="3">RRM domain-containing protein</fullName>
    </recommendedName>
</protein>
<dbReference type="Pfam" id="PF26082">
    <property type="entry name" value="zf-C2H2_AcuF"/>
    <property type="match status" value="1"/>
</dbReference>
<dbReference type="Pfam" id="PF22893">
    <property type="entry name" value="ULD_2"/>
    <property type="match status" value="1"/>
</dbReference>
<dbReference type="SMART" id="SM00360">
    <property type="entry name" value="RRM"/>
    <property type="match status" value="1"/>
</dbReference>
<evidence type="ECO:0000313" key="5">
    <source>
        <dbReference type="Proteomes" id="UP000019473"/>
    </source>
</evidence>
<dbReference type="Pfam" id="PF00076">
    <property type="entry name" value="RRM_1"/>
    <property type="match status" value="1"/>
</dbReference>
<dbReference type="InterPro" id="IPR035979">
    <property type="entry name" value="RBD_domain_sf"/>
</dbReference>
<dbReference type="InterPro" id="IPR000504">
    <property type="entry name" value="RRM_dom"/>
</dbReference>
<dbReference type="SUPFAM" id="SSF54928">
    <property type="entry name" value="RNA-binding domain, RBD"/>
    <property type="match status" value="1"/>
</dbReference>
<dbReference type="Gene3D" id="2.60.40.10">
    <property type="entry name" value="Immunoglobulins"/>
    <property type="match status" value="1"/>
</dbReference>
<dbReference type="GeneID" id="19180712"/>
<feature type="region of interest" description="Disordered" evidence="2">
    <location>
        <begin position="199"/>
        <end position="223"/>
    </location>
</feature>
<accession>W9WJN1</accession>
<dbReference type="InterPro" id="IPR014756">
    <property type="entry name" value="Ig_E-set"/>
</dbReference>
<dbReference type="RefSeq" id="XP_007758327.1">
    <property type="nucleotide sequence ID" value="XM_007760137.1"/>
</dbReference>
<dbReference type="Pfam" id="PF16561">
    <property type="entry name" value="AMPK1_CBM"/>
    <property type="match status" value="1"/>
</dbReference>
<dbReference type="InterPro" id="IPR032640">
    <property type="entry name" value="AMPK1_CBM"/>
</dbReference>
<dbReference type="GO" id="GO:0003723">
    <property type="term" value="F:RNA binding"/>
    <property type="evidence" value="ECO:0007669"/>
    <property type="project" value="UniProtKB-UniRule"/>
</dbReference>
<evidence type="ECO:0000256" key="2">
    <source>
        <dbReference type="SAM" id="MobiDB-lite"/>
    </source>
</evidence>
<dbReference type="InterPro" id="IPR058925">
    <property type="entry name" value="zf-C2H2_AcuF"/>
</dbReference>
<dbReference type="InterPro" id="IPR013783">
    <property type="entry name" value="Ig-like_fold"/>
</dbReference>
<feature type="region of interest" description="Disordered" evidence="2">
    <location>
        <begin position="718"/>
        <end position="756"/>
    </location>
</feature>
<evidence type="ECO:0000259" key="3">
    <source>
        <dbReference type="PROSITE" id="PS50102"/>
    </source>
</evidence>
<feature type="domain" description="RRM" evidence="3">
    <location>
        <begin position="637"/>
        <end position="704"/>
    </location>
</feature>
<comment type="caution">
    <text evidence="4">The sequence shown here is derived from an EMBL/GenBank/DDBJ whole genome shotgun (WGS) entry which is preliminary data.</text>
</comment>
<dbReference type="Proteomes" id="UP000019473">
    <property type="component" value="Unassembled WGS sequence"/>
</dbReference>
<dbReference type="VEuPathDB" id="FungiDB:A1O7_06133"/>
<keyword evidence="5" id="KW-1185">Reference proteome</keyword>
<keyword evidence="1" id="KW-0694">RNA-binding</keyword>
<dbReference type="Gene3D" id="3.30.70.330">
    <property type="match status" value="1"/>
</dbReference>
<evidence type="ECO:0000256" key="1">
    <source>
        <dbReference type="PROSITE-ProRule" id="PRU00176"/>
    </source>
</evidence>
<feature type="region of interest" description="Disordered" evidence="2">
    <location>
        <begin position="568"/>
        <end position="615"/>
    </location>
</feature>
<dbReference type="PANTHER" id="PTHR35391">
    <property type="entry name" value="C2H2-TYPE DOMAIN-CONTAINING PROTEIN-RELATED"/>
    <property type="match status" value="1"/>
</dbReference>
<organism evidence="4 5">
    <name type="scientific">Cladophialophora yegresii CBS 114405</name>
    <dbReference type="NCBI Taxonomy" id="1182544"/>
    <lineage>
        <taxon>Eukaryota</taxon>
        <taxon>Fungi</taxon>
        <taxon>Dikarya</taxon>
        <taxon>Ascomycota</taxon>
        <taxon>Pezizomycotina</taxon>
        <taxon>Eurotiomycetes</taxon>
        <taxon>Chaetothyriomycetidae</taxon>
        <taxon>Chaetothyriales</taxon>
        <taxon>Herpotrichiellaceae</taxon>
        <taxon>Cladophialophora</taxon>
    </lineage>
</organism>
<dbReference type="InterPro" id="IPR012677">
    <property type="entry name" value="Nucleotide-bd_a/b_plait_sf"/>
</dbReference>
<dbReference type="STRING" id="1182544.W9WJN1"/>
<dbReference type="CDD" id="cd02859">
    <property type="entry name" value="E_set_AMPKbeta_like_N"/>
    <property type="match status" value="1"/>
</dbReference>
<dbReference type="eggNOG" id="KOG1616">
    <property type="taxonomic scope" value="Eukaryota"/>
</dbReference>
<dbReference type="HOGENOM" id="CLU_262993_0_0_1"/>
<dbReference type="PANTHER" id="PTHR35391:SF7">
    <property type="entry name" value="C2H2-TYPE DOMAIN-CONTAINING PROTEIN"/>
    <property type="match status" value="1"/>
</dbReference>
<dbReference type="SUPFAM" id="SSF81296">
    <property type="entry name" value="E set domains"/>
    <property type="match status" value="1"/>
</dbReference>
<name>W9WJN1_9EURO</name>
<dbReference type="InterPro" id="IPR054464">
    <property type="entry name" value="ULD_fung"/>
</dbReference>